<dbReference type="SUPFAM" id="SSF50249">
    <property type="entry name" value="Nucleic acid-binding proteins"/>
    <property type="match status" value="1"/>
</dbReference>
<evidence type="ECO:0000313" key="4">
    <source>
        <dbReference type="EMBL" id="GAA4895523.1"/>
    </source>
</evidence>
<dbReference type="InterPro" id="IPR012309">
    <property type="entry name" value="DNA_ligase_ATP-dep_C"/>
</dbReference>
<evidence type="ECO:0000256" key="2">
    <source>
        <dbReference type="SAM" id="MobiDB-lite"/>
    </source>
</evidence>
<gene>
    <name evidence="4" type="ORF">GCM10023203_57260</name>
</gene>
<protein>
    <recommendedName>
        <fullName evidence="1">DNA ligase (ATP)</fullName>
        <ecNumber evidence="1">6.5.1.1</ecNumber>
    </recommendedName>
</protein>
<dbReference type="EC" id="6.5.1.1" evidence="1"/>
<dbReference type="InterPro" id="IPR012340">
    <property type="entry name" value="NA-bd_OB-fold"/>
</dbReference>
<dbReference type="Proteomes" id="UP001500457">
    <property type="component" value="Unassembled WGS sequence"/>
</dbReference>
<feature type="region of interest" description="Disordered" evidence="2">
    <location>
        <begin position="79"/>
        <end position="99"/>
    </location>
</feature>
<keyword evidence="5" id="KW-1185">Reference proteome</keyword>
<organism evidence="4 5">
    <name type="scientific">Actinomycetospora straminea</name>
    <dbReference type="NCBI Taxonomy" id="663607"/>
    <lineage>
        <taxon>Bacteria</taxon>
        <taxon>Bacillati</taxon>
        <taxon>Actinomycetota</taxon>
        <taxon>Actinomycetes</taxon>
        <taxon>Pseudonocardiales</taxon>
        <taxon>Pseudonocardiaceae</taxon>
        <taxon>Actinomycetospora</taxon>
    </lineage>
</organism>
<evidence type="ECO:0000256" key="1">
    <source>
        <dbReference type="ARBA" id="ARBA00012727"/>
    </source>
</evidence>
<proteinExistence type="predicted"/>
<name>A0ABP9F6K5_9PSEU</name>
<dbReference type="CDD" id="cd07971">
    <property type="entry name" value="OBF_DNA_ligase_LigD"/>
    <property type="match status" value="1"/>
</dbReference>
<evidence type="ECO:0000259" key="3">
    <source>
        <dbReference type="Pfam" id="PF04679"/>
    </source>
</evidence>
<feature type="domain" description="DNA ligase ATP-dependent C-terminal" evidence="3">
    <location>
        <begin position="2"/>
        <end position="88"/>
    </location>
</feature>
<accession>A0ABP9F6K5</accession>
<comment type="caution">
    <text evidence="4">The sequence shown here is derived from an EMBL/GenBank/DDBJ whole genome shotgun (WGS) entry which is preliminary data.</text>
</comment>
<dbReference type="EMBL" id="BAABHQ010000028">
    <property type="protein sequence ID" value="GAA4895523.1"/>
    <property type="molecule type" value="Genomic_DNA"/>
</dbReference>
<reference evidence="5" key="1">
    <citation type="journal article" date="2019" name="Int. J. Syst. Evol. Microbiol.">
        <title>The Global Catalogue of Microorganisms (GCM) 10K type strain sequencing project: providing services to taxonomists for standard genome sequencing and annotation.</title>
        <authorList>
            <consortium name="The Broad Institute Genomics Platform"/>
            <consortium name="The Broad Institute Genome Sequencing Center for Infectious Disease"/>
            <person name="Wu L."/>
            <person name="Ma J."/>
        </authorList>
    </citation>
    <scope>NUCLEOTIDE SEQUENCE [LARGE SCALE GENOMIC DNA]</scope>
    <source>
        <strain evidence="5">JCM 17983</strain>
    </source>
</reference>
<evidence type="ECO:0000313" key="5">
    <source>
        <dbReference type="Proteomes" id="UP001500457"/>
    </source>
</evidence>
<sequence>MLLGHPRPGGQLRYIGHVGTGFTDTARDRLRDLLAGGERAASPFGGPVLDESRARWCAPCHVGEVRFCSWTDDGHLRHPSWRGLRPDRDPAELISPGSG</sequence>
<dbReference type="Pfam" id="PF04679">
    <property type="entry name" value="DNA_ligase_A_C"/>
    <property type="match status" value="1"/>
</dbReference>
<dbReference type="Gene3D" id="2.40.50.140">
    <property type="entry name" value="Nucleic acid-binding proteins"/>
    <property type="match status" value="1"/>
</dbReference>